<dbReference type="RefSeq" id="WP_148621972.1">
    <property type="nucleotide sequence ID" value="NZ_SDGZ01000008.1"/>
</dbReference>
<evidence type="ECO:0000313" key="2">
    <source>
        <dbReference type="Proteomes" id="UP000371977"/>
    </source>
</evidence>
<keyword evidence="2" id="KW-1185">Reference proteome</keyword>
<sequence length="157" mass="17675">MTFKEDEQFVFSVLHKAVKIKQRKLREFMSQDVSSLENNTLVGELITLAKLHSQLDRIQSIQEYYDVINFTYTSISVGSSNTIKAMLDNSVQKLFNLAENVDDSSLASDLYMSAIETTNVLLGNMLSTEVAREQCKGSELNAKYNLPASKNNSYTTI</sequence>
<name>A0A6C2C8Z2_9LACO</name>
<dbReference type="Proteomes" id="UP000371977">
    <property type="component" value="Unassembled WGS sequence"/>
</dbReference>
<dbReference type="AlphaFoldDB" id="A0A6C2C8Z2"/>
<comment type="caution">
    <text evidence="1">The sequence shown here is derived from an EMBL/GenBank/DDBJ whole genome shotgun (WGS) entry which is preliminary data.</text>
</comment>
<accession>A0A6C2C8Z2</accession>
<evidence type="ECO:0000313" key="1">
    <source>
        <dbReference type="EMBL" id="TYC50500.1"/>
    </source>
</evidence>
<protein>
    <submittedName>
        <fullName evidence="1">Uncharacterized protein</fullName>
    </submittedName>
</protein>
<proteinExistence type="predicted"/>
<reference evidence="1 2" key="1">
    <citation type="submission" date="2019-01" db="EMBL/GenBank/DDBJ databases">
        <title>Weissella sp. nov., a novel lactic acid bacterium isolated from animal feces.</title>
        <authorList>
            <person name="Wang L.-T."/>
        </authorList>
    </citation>
    <scope>NUCLEOTIDE SEQUENCE [LARGE SCALE GENOMIC DNA]</scope>
    <source>
        <strain evidence="1 2">8H-2</strain>
    </source>
</reference>
<gene>
    <name evidence="1" type="ORF">ESZ50_02205</name>
</gene>
<dbReference type="EMBL" id="SDGZ01000008">
    <property type="protein sequence ID" value="TYC50500.1"/>
    <property type="molecule type" value="Genomic_DNA"/>
</dbReference>
<organism evidence="1 2">
    <name type="scientific">Weissella muntiaci</name>
    <dbReference type="NCBI Taxonomy" id="2508881"/>
    <lineage>
        <taxon>Bacteria</taxon>
        <taxon>Bacillati</taxon>
        <taxon>Bacillota</taxon>
        <taxon>Bacilli</taxon>
        <taxon>Lactobacillales</taxon>
        <taxon>Lactobacillaceae</taxon>
        <taxon>Weissella</taxon>
    </lineage>
</organism>